<reference evidence="1 2" key="1">
    <citation type="submission" date="2019-06" db="EMBL/GenBank/DDBJ databases">
        <title>Draft genomes of female and male turbot (Scophthalmus maximus).</title>
        <authorList>
            <person name="Xu H."/>
            <person name="Xu X.-W."/>
            <person name="Shao C."/>
            <person name="Chen S."/>
        </authorList>
    </citation>
    <scope>NUCLEOTIDE SEQUENCE [LARGE SCALE GENOMIC DNA]</scope>
    <source>
        <strain evidence="1">Ysfricsl-2016a</strain>
        <tissue evidence="1">Blood</tissue>
    </source>
</reference>
<dbReference type="AlphaFoldDB" id="A0A6A4SJL3"/>
<dbReference type="Proteomes" id="UP000438429">
    <property type="component" value="Unassembled WGS sequence"/>
</dbReference>
<evidence type="ECO:0000313" key="2">
    <source>
        <dbReference type="Proteomes" id="UP000438429"/>
    </source>
</evidence>
<protein>
    <submittedName>
        <fullName evidence="1">Uncharacterized protein</fullName>
    </submittedName>
</protein>
<comment type="caution">
    <text evidence="1">The sequence shown here is derived from an EMBL/GenBank/DDBJ whole genome shotgun (WGS) entry which is preliminary data.</text>
</comment>
<sequence>MLDVSESVATSIKGFGGTMCSVTGHSGRSRGPGERRDTLAQEQRRWQLWSIVILQCVRAVSVFPSVD</sequence>
<dbReference type="EMBL" id="VEVO01000013">
    <property type="protein sequence ID" value="KAF0032729.1"/>
    <property type="molecule type" value="Genomic_DNA"/>
</dbReference>
<evidence type="ECO:0000313" key="1">
    <source>
        <dbReference type="EMBL" id="KAF0032729.1"/>
    </source>
</evidence>
<name>A0A6A4SJL3_SCOMX</name>
<accession>A0A6A4SJL3</accession>
<organism evidence="1 2">
    <name type="scientific">Scophthalmus maximus</name>
    <name type="common">Turbot</name>
    <name type="synonym">Psetta maxima</name>
    <dbReference type="NCBI Taxonomy" id="52904"/>
    <lineage>
        <taxon>Eukaryota</taxon>
        <taxon>Metazoa</taxon>
        <taxon>Chordata</taxon>
        <taxon>Craniata</taxon>
        <taxon>Vertebrata</taxon>
        <taxon>Euteleostomi</taxon>
        <taxon>Actinopterygii</taxon>
        <taxon>Neopterygii</taxon>
        <taxon>Teleostei</taxon>
        <taxon>Neoteleostei</taxon>
        <taxon>Acanthomorphata</taxon>
        <taxon>Carangaria</taxon>
        <taxon>Pleuronectiformes</taxon>
        <taxon>Pleuronectoidei</taxon>
        <taxon>Scophthalmidae</taxon>
        <taxon>Scophthalmus</taxon>
    </lineage>
</organism>
<gene>
    <name evidence="1" type="ORF">F2P81_015019</name>
</gene>
<proteinExistence type="predicted"/>